<dbReference type="Gene3D" id="3.30.1120.10">
    <property type="match status" value="1"/>
</dbReference>
<dbReference type="HOGENOM" id="CLU_006332_10_4_10"/>
<keyword evidence="3" id="KW-0378">Hydrolase</keyword>
<accession>F0S762</accession>
<dbReference type="OrthoDB" id="9803751at2"/>
<keyword evidence="8" id="KW-1185">Reference proteome</keyword>
<feature type="chain" id="PRO_5003255982" evidence="5">
    <location>
        <begin position="23"/>
        <end position="470"/>
    </location>
</feature>
<dbReference type="eggNOG" id="COG3119">
    <property type="taxonomic scope" value="Bacteria"/>
</dbReference>
<dbReference type="RefSeq" id="WP_013634815.1">
    <property type="nucleotide sequence ID" value="NC_015177.1"/>
</dbReference>
<feature type="domain" description="Sulfatase N-terminal" evidence="6">
    <location>
        <begin position="27"/>
        <end position="342"/>
    </location>
</feature>
<dbReference type="InterPro" id="IPR024607">
    <property type="entry name" value="Sulfatase_CS"/>
</dbReference>
<feature type="signal peptide" evidence="5">
    <location>
        <begin position="1"/>
        <end position="22"/>
    </location>
</feature>
<dbReference type="PROSITE" id="PS00149">
    <property type="entry name" value="SULFATASE_2"/>
    <property type="match status" value="1"/>
</dbReference>
<dbReference type="Gene3D" id="3.40.720.10">
    <property type="entry name" value="Alkaline Phosphatase, subunit A"/>
    <property type="match status" value="1"/>
</dbReference>
<dbReference type="InterPro" id="IPR000917">
    <property type="entry name" value="Sulfatase_N"/>
</dbReference>
<dbReference type="AlphaFoldDB" id="F0S762"/>
<dbReference type="PROSITE" id="PS00523">
    <property type="entry name" value="SULFATASE_1"/>
    <property type="match status" value="1"/>
</dbReference>
<dbReference type="KEGG" id="psn:Pedsa_3806"/>
<dbReference type="EMBL" id="CP002545">
    <property type="protein sequence ID" value="ADY54335.1"/>
    <property type="molecule type" value="Genomic_DNA"/>
</dbReference>
<evidence type="ECO:0000256" key="4">
    <source>
        <dbReference type="ARBA" id="ARBA00022837"/>
    </source>
</evidence>
<dbReference type="Proteomes" id="UP000000310">
    <property type="component" value="Chromosome"/>
</dbReference>
<evidence type="ECO:0000313" key="7">
    <source>
        <dbReference type="EMBL" id="ADY54335.1"/>
    </source>
</evidence>
<evidence type="ECO:0000256" key="5">
    <source>
        <dbReference type="SAM" id="SignalP"/>
    </source>
</evidence>
<comment type="similarity">
    <text evidence="1">Belongs to the sulfatase family.</text>
</comment>
<keyword evidence="4" id="KW-0106">Calcium</keyword>
<protein>
    <submittedName>
        <fullName evidence="7">Sulfatase</fullName>
    </submittedName>
</protein>
<organism evidence="7 8">
    <name type="scientific">Pseudopedobacter saltans (strain ATCC 51119 / DSM 12145 / JCM 21818 / CCUG 39354 / LMG 10337 / NBRC 100064 / NCIMB 13643)</name>
    <name type="common">Pedobacter saltans</name>
    <dbReference type="NCBI Taxonomy" id="762903"/>
    <lineage>
        <taxon>Bacteria</taxon>
        <taxon>Pseudomonadati</taxon>
        <taxon>Bacteroidota</taxon>
        <taxon>Sphingobacteriia</taxon>
        <taxon>Sphingobacteriales</taxon>
        <taxon>Sphingobacteriaceae</taxon>
        <taxon>Pseudopedobacter</taxon>
    </lineage>
</organism>
<keyword evidence="5" id="KW-0732">Signal</keyword>
<dbReference type="GO" id="GO:0004065">
    <property type="term" value="F:arylsulfatase activity"/>
    <property type="evidence" value="ECO:0007669"/>
    <property type="project" value="TreeGrafter"/>
</dbReference>
<dbReference type="PANTHER" id="PTHR42693:SF53">
    <property type="entry name" value="ENDO-4-O-SULFATASE"/>
    <property type="match status" value="1"/>
</dbReference>
<dbReference type="Pfam" id="PF00884">
    <property type="entry name" value="Sulfatase"/>
    <property type="match status" value="1"/>
</dbReference>
<reference evidence="8" key="2">
    <citation type="submission" date="2011-02" db="EMBL/GenBank/DDBJ databases">
        <title>The complete genome of Pedobacter saltans DSM 12145.</title>
        <authorList>
            <consortium name="US DOE Joint Genome Institute (JGI-PGF)"/>
            <person name="Lucas S."/>
            <person name="Copeland A."/>
            <person name="Lapidus A."/>
            <person name="Bruce D."/>
            <person name="Goodwin L."/>
            <person name="Pitluck S."/>
            <person name="Kyrpides N."/>
            <person name="Mavromatis K."/>
            <person name="Pagani I."/>
            <person name="Ivanova N."/>
            <person name="Ovchinnikova G."/>
            <person name="Lu M."/>
            <person name="Detter J.C."/>
            <person name="Han C."/>
            <person name="Land M."/>
            <person name="Hauser L."/>
            <person name="Markowitz V."/>
            <person name="Cheng J.-F."/>
            <person name="Hugenholtz P."/>
            <person name="Woyke T."/>
            <person name="Wu D."/>
            <person name="Tindall B."/>
            <person name="Pomrenke H.G."/>
            <person name="Brambilla E."/>
            <person name="Klenk H.-P."/>
            <person name="Eisen J.A."/>
        </authorList>
    </citation>
    <scope>NUCLEOTIDE SEQUENCE [LARGE SCALE GENOMIC DNA]</scope>
    <source>
        <strain evidence="8">ATCC 51119 / DSM 12145 / JCM 21818 / LMG 10337 / NBRC 100064 / NCIMB 13643</strain>
    </source>
</reference>
<dbReference type="STRING" id="762903.Pedsa_3806"/>
<dbReference type="CDD" id="cd16144">
    <property type="entry name" value="ARS_like"/>
    <property type="match status" value="1"/>
</dbReference>
<evidence type="ECO:0000313" key="8">
    <source>
        <dbReference type="Proteomes" id="UP000000310"/>
    </source>
</evidence>
<keyword evidence="2" id="KW-0479">Metal-binding</keyword>
<gene>
    <name evidence="7" type="ordered locus">Pedsa_3806</name>
</gene>
<dbReference type="GO" id="GO:0046872">
    <property type="term" value="F:metal ion binding"/>
    <property type="evidence" value="ECO:0007669"/>
    <property type="project" value="UniProtKB-KW"/>
</dbReference>
<evidence type="ECO:0000259" key="6">
    <source>
        <dbReference type="Pfam" id="PF00884"/>
    </source>
</evidence>
<sequence length="470" mass="52267">MKRLVFKAFLLCISCVTVVAQAQQKKPNVIVIVSDDAGYADFGCYGGKEIPTPNIDALAKNGTLFTDAYVSASVCAPSRAGILTGMYQQRFGFEHNISELPVKPYTLNDVGMDPKIKTIGDQMKHNGYRTIAIGKWHQGDLPQYFPLKRGFDEFYGFVGGHRSFFGYPGGKAPSHELALFDNDKIVPENTIGYLTDMFTDKAISFVKENKSKPFFMYLAYNAVHVPMNAKKELMDRFPNITDPGRKAYAAMMVSLDDGVGELVKTLKEQNLYDNTLIVFVNDNGAATGNYADNGKLRGLKGSKWEGGIRVAYIMQYPDQIPAGKVYSKMVSGLDIMPTAVGAGKGELISGQVTDGKNLIPYLNNTIKKAPHDDLFWRRGIAAAVREGDKWKLIRSGDTNPVLLFNLKKDISETKNLAQSHPAKTKKLLAKLAAWEKTIDNPHWLSPYGDKNQILKHRMEVIGREMELKYP</sequence>
<name>F0S762_PSESL</name>
<evidence type="ECO:0000256" key="3">
    <source>
        <dbReference type="ARBA" id="ARBA00022801"/>
    </source>
</evidence>
<proteinExistence type="inferred from homology"/>
<dbReference type="InterPro" id="IPR017850">
    <property type="entry name" value="Alkaline_phosphatase_core_sf"/>
</dbReference>
<dbReference type="PANTHER" id="PTHR42693">
    <property type="entry name" value="ARYLSULFATASE FAMILY MEMBER"/>
    <property type="match status" value="1"/>
</dbReference>
<dbReference type="InterPro" id="IPR050738">
    <property type="entry name" value="Sulfatase"/>
</dbReference>
<evidence type="ECO:0000256" key="2">
    <source>
        <dbReference type="ARBA" id="ARBA00022723"/>
    </source>
</evidence>
<evidence type="ECO:0000256" key="1">
    <source>
        <dbReference type="ARBA" id="ARBA00008779"/>
    </source>
</evidence>
<dbReference type="SUPFAM" id="SSF53649">
    <property type="entry name" value="Alkaline phosphatase-like"/>
    <property type="match status" value="1"/>
</dbReference>
<reference evidence="7 8" key="1">
    <citation type="journal article" date="2011" name="Stand. Genomic Sci.">
        <title>Complete genome sequence of the gliding, heparinolytic Pedobacter saltans type strain (113).</title>
        <authorList>
            <person name="Liolios K."/>
            <person name="Sikorski J."/>
            <person name="Lu M."/>
            <person name="Nolan M."/>
            <person name="Lapidus A."/>
            <person name="Lucas S."/>
            <person name="Hammon N."/>
            <person name="Deshpande S."/>
            <person name="Cheng J.F."/>
            <person name="Tapia R."/>
            <person name="Han C."/>
            <person name="Goodwin L."/>
            <person name="Pitluck S."/>
            <person name="Huntemann M."/>
            <person name="Ivanova N."/>
            <person name="Pagani I."/>
            <person name="Mavromatis K."/>
            <person name="Ovchinikova G."/>
            <person name="Pati A."/>
            <person name="Chen A."/>
            <person name="Palaniappan K."/>
            <person name="Land M."/>
            <person name="Hauser L."/>
            <person name="Brambilla E.M."/>
            <person name="Kotsyurbenko O."/>
            <person name="Rohde M."/>
            <person name="Tindall B.J."/>
            <person name="Abt B."/>
            <person name="Goker M."/>
            <person name="Detter J.C."/>
            <person name="Woyke T."/>
            <person name="Bristow J."/>
            <person name="Eisen J.A."/>
            <person name="Markowitz V."/>
            <person name="Hugenholtz P."/>
            <person name="Klenk H.P."/>
            <person name="Kyrpides N.C."/>
        </authorList>
    </citation>
    <scope>NUCLEOTIDE SEQUENCE [LARGE SCALE GENOMIC DNA]</scope>
    <source>
        <strain evidence="8">ATCC 51119 / DSM 12145 / JCM 21818 / LMG 10337 / NBRC 100064 / NCIMB 13643</strain>
    </source>
</reference>